<evidence type="ECO:0000313" key="3">
    <source>
        <dbReference type="Proteomes" id="UP000484076"/>
    </source>
</evidence>
<evidence type="ECO:0000259" key="1">
    <source>
        <dbReference type="Pfam" id="PF04073"/>
    </source>
</evidence>
<dbReference type="InterPro" id="IPR007214">
    <property type="entry name" value="YbaK/aa-tRNA-synth-assoc-dom"/>
</dbReference>
<reference evidence="2" key="1">
    <citation type="submission" date="2020-05" db="EMBL/GenBank/DDBJ databases">
        <title>Fertoebacter nigrum gen. nov., sp. nov., a new member of the family Rhodobacteraceae.</title>
        <authorList>
            <person name="Szuroczki S."/>
            <person name="Abbaszade G."/>
            <person name="Buni D."/>
            <person name="Schumann P."/>
            <person name="Toth E."/>
        </authorList>
    </citation>
    <scope>NUCLEOTIDE SEQUENCE</scope>
    <source>
        <strain evidence="2">RG-N-1a</strain>
    </source>
</reference>
<dbReference type="Proteomes" id="UP000484076">
    <property type="component" value="Unassembled WGS sequence"/>
</dbReference>
<dbReference type="PANTHER" id="PTHR30411">
    <property type="entry name" value="CYTOPLASMIC PROTEIN"/>
    <property type="match status" value="1"/>
</dbReference>
<feature type="domain" description="YbaK/aminoacyl-tRNA synthetase-associated" evidence="1">
    <location>
        <begin position="26"/>
        <end position="145"/>
    </location>
</feature>
<protein>
    <submittedName>
        <fullName evidence="2">YbaK/EbsC family protein</fullName>
    </submittedName>
</protein>
<gene>
    <name evidence="2" type="ORF">GEU84_016130</name>
</gene>
<proteinExistence type="predicted"/>
<evidence type="ECO:0000313" key="2">
    <source>
        <dbReference type="EMBL" id="NUB45926.1"/>
    </source>
</evidence>
<dbReference type="CDD" id="cd04333">
    <property type="entry name" value="ProX_deacylase"/>
    <property type="match status" value="1"/>
</dbReference>
<name>A0A8X8H286_9RHOB</name>
<comment type="caution">
    <text evidence="2">The sequence shown here is derived from an EMBL/GenBank/DDBJ whole genome shotgun (WGS) entry which is preliminary data.</text>
</comment>
<dbReference type="RefSeq" id="WP_152827981.1">
    <property type="nucleotide sequence ID" value="NZ_WHUT02000010.1"/>
</dbReference>
<dbReference type="SUPFAM" id="SSF55826">
    <property type="entry name" value="YbaK/ProRS associated domain"/>
    <property type="match status" value="1"/>
</dbReference>
<dbReference type="AlphaFoldDB" id="A0A8X8H286"/>
<dbReference type="Pfam" id="PF04073">
    <property type="entry name" value="tRNA_edit"/>
    <property type="match status" value="1"/>
</dbReference>
<organism evidence="2 3">
    <name type="scientific">Fertoeibacter niger</name>
    <dbReference type="NCBI Taxonomy" id="2656921"/>
    <lineage>
        <taxon>Bacteria</taxon>
        <taxon>Pseudomonadati</taxon>
        <taxon>Pseudomonadota</taxon>
        <taxon>Alphaproteobacteria</taxon>
        <taxon>Rhodobacterales</taxon>
        <taxon>Paracoccaceae</taxon>
        <taxon>Fertoeibacter</taxon>
    </lineage>
</organism>
<keyword evidence="3" id="KW-1185">Reference proteome</keyword>
<accession>A0A8X8H286</accession>
<dbReference type="InterPro" id="IPR036754">
    <property type="entry name" value="YbaK/aa-tRNA-synt-asso_dom_sf"/>
</dbReference>
<dbReference type="GO" id="GO:0002161">
    <property type="term" value="F:aminoacyl-tRNA deacylase activity"/>
    <property type="evidence" value="ECO:0007669"/>
    <property type="project" value="InterPro"/>
</dbReference>
<sequence length="157" mass="16425">MKSSVERVSEALIRSGLDLLPVKLENSTRTAHEAAAALGVMVDQIAKSIILEPVAGGQLFLFITAGSNRVNLQQAGALAGSALRQARPDVIRQRTGFAIGGVAPVGHLEPIPAWLDRRLLDFPAVWAAGGTPMHLFSIAPALLARIAGATIADFVDG</sequence>
<dbReference type="EMBL" id="WHUT02000010">
    <property type="protein sequence ID" value="NUB45926.1"/>
    <property type="molecule type" value="Genomic_DNA"/>
</dbReference>
<dbReference type="Gene3D" id="3.90.960.10">
    <property type="entry name" value="YbaK/aminoacyl-tRNA synthetase-associated domain"/>
    <property type="match status" value="1"/>
</dbReference>
<dbReference type="PANTHER" id="PTHR30411:SF1">
    <property type="entry name" value="CYTOPLASMIC PROTEIN"/>
    <property type="match status" value="1"/>
</dbReference>